<feature type="transmembrane region" description="Helical" evidence="2">
    <location>
        <begin position="33"/>
        <end position="57"/>
    </location>
</feature>
<keyword evidence="2" id="KW-1133">Transmembrane helix</keyword>
<reference evidence="3" key="2">
    <citation type="submission" date="2020-11" db="EMBL/GenBank/DDBJ databases">
        <authorList>
            <person name="McCartney M.A."/>
            <person name="Auch B."/>
            <person name="Kono T."/>
            <person name="Mallez S."/>
            <person name="Becker A."/>
            <person name="Gohl D.M."/>
            <person name="Silverstein K.A.T."/>
            <person name="Koren S."/>
            <person name="Bechman K.B."/>
            <person name="Herman A."/>
            <person name="Abrahante J.E."/>
            <person name="Garbe J."/>
        </authorList>
    </citation>
    <scope>NUCLEOTIDE SEQUENCE</scope>
    <source>
        <strain evidence="3">Duluth1</strain>
        <tissue evidence="3">Whole animal</tissue>
    </source>
</reference>
<gene>
    <name evidence="3" type="ORF">DPMN_026722</name>
</gene>
<evidence type="ECO:0000256" key="2">
    <source>
        <dbReference type="SAM" id="Phobius"/>
    </source>
</evidence>
<evidence type="ECO:0000256" key="1">
    <source>
        <dbReference type="SAM" id="MobiDB-lite"/>
    </source>
</evidence>
<dbReference type="EMBL" id="JAIWYP010000002">
    <property type="protein sequence ID" value="KAH3863725.1"/>
    <property type="molecule type" value="Genomic_DNA"/>
</dbReference>
<dbReference type="OrthoDB" id="6136786at2759"/>
<evidence type="ECO:0000313" key="4">
    <source>
        <dbReference type="Proteomes" id="UP000828390"/>
    </source>
</evidence>
<sequence length="252" mass="27222">MRPAVYASVMRNRKPGARRRPKSAPHVFSWQRFFLIVFLGTVSFIPGLIVTIIGIHVPGVPGDEVFFKYIGPASLAVGVGLIAAAGLYYCCWGVQSPVSAKNSAKHKKSVDRSDNYDPLQNPSVAAISDNGNCQSPRASVKSNRNSRPTTPDQKSGRPSNGGQRYRTTSRTSLDLQRSQGHQNSRHRHSSYSHNSRSYVPTPAALSAAVASETPADIIVAFLPECAPLAQSETASVDVTIDIEPDIHGDKNV</sequence>
<dbReference type="AlphaFoldDB" id="A0A9D4LT54"/>
<feature type="region of interest" description="Disordered" evidence="1">
    <location>
        <begin position="105"/>
        <end position="198"/>
    </location>
</feature>
<comment type="caution">
    <text evidence="3">The sequence shown here is derived from an EMBL/GenBank/DDBJ whole genome shotgun (WGS) entry which is preliminary data.</text>
</comment>
<feature type="transmembrane region" description="Helical" evidence="2">
    <location>
        <begin position="69"/>
        <end position="91"/>
    </location>
</feature>
<keyword evidence="2" id="KW-0472">Membrane</keyword>
<name>A0A9D4LT54_DREPO</name>
<evidence type="ECO:0000313" key="3">
    <source>
        <dbReference type="EMBL" id="KAH3863725.1"/>
    </source>
</evidence>
<organism evidence="3 4">
    <name type="scientific">Dreissena polymorpha</name>
    <name type="common">Zebra mussel</name>
    <name type="synonym">Mytilus polymorpha</name>
    <dbReference type="NCBI Taxonomy" id="45954"/>
    <lineage>
        <taxon>Eukaryota</taxon>
        <taxon>Metazoa</taxon>
        <taxon>Spiralia</taxon>
        <taxon>Lophotrochozoa</taxon>
        <taxon>Mollusca</taxon>
        <taxon>Bivalvia</taxon>
        <taxon>Autobranchia</taxon>
        <taxon>Heteroconchia</taxon>
        <taxon>Euheterodonta</taxon>
        <taxon>Imparidentia</taxon>
        <taxon>Neoheterodontei</taxon>
        <taxon>Myida</taxon>
        <taxon>Dreissenoidea</taxon>
        <taxon>Dreissenidae</taxon>
        <taxon>Dreissena</taxon>
    </lineage>
</organism>
<keyword evidence="4" id="KW-1185">Reference proteome</keyword>
<reference evidence="3" key="1">
    <citation type="journal article" date="2019" name="bioRxiv">
        <title>The Genome of the Zebra Mussel, Dreissena polymorpha: A Resource for Invasive Species Research.</title>
        <authorList>
            <person name="McCartney M.A."/>
            <person name="Auch B."/>
            <person name="Kono T."/>
            <person name="Mallez S."/>
            <person name="Zhang Y."/>
            <person name="Obille A."/>
            <person name="Becker A."/>
            <person name="Abrahante J.E."/>
            <person name="Garbe J."/>
            <person name="Badalamenti J.P."/>
            <person name="Herman A."/>
            <person name="Mangelson H."/>
            <person name="Liachko I."/>
            <person name="Sullivan S."/>
            <person name="Sone E.D."/>
            <person name="Koren S."/>
            <person name="Silverstein K.A.T."/>
            <person name="Beckman K.B."/>
            <person name="Gohl D.M."/>
        </authorList>
    </citation>
    <scope>NUCLEOTIDE SEQUENCE</scope>
    <source>
        <strain evidence="3">Duluth1</strain>
        <tissue evidence="3">Whole animal</tissue>
    </source>
</reference>
<dbReference type="Proteomes" id="UP000828390">
    <property type="component" value="Unassembled WGS sequence"/>
</dbReference>
<keyword evidence="2" id="KW-0812">Transmembrane</keyword>
<protein>
    <submittedName>
        <fullName evidence="3">Uncharacterized protein</fullName>
    </submittedName>
</protein>
<proteinExistence type="predicted"/>
<accession>A0A9D4LT54</accession>
<feature type="compositionally biased region" description="Polar residues" evidence="1">
    <location>
        <begin position="118"/>
        <end position="182"/>
    </location>
</feature>